<dbReference type="AlphaFoldDB" id="A0A173MQ51"/>
<evidence type="ECO:0000256" key="1">
    <source>
        <dbReference type="ARBA" id="ARBA00001936"/>
    </source>
</evidence>
<evidence type="ECO:0000313" key="11">
    <source>
        <dbReference type="EMBL" id="SIS75502.1"/>
    </source>
</evidence>
<gene>
    <name evidence="11" type="ORF">SAMN05421788_1011017</name>
</gene>
<dbReference type="OrthoDB" id="635146at2"/>
<evidence type="ECO:0000256" key="5">
    <source>
        <dbReference type="ARBA" id="ARBA00022763"/>
    </source>
</evidence>
<dbReference type="PANTHER" id="PTHR15822">
    <property type="entry name" value="TRAF AND TNF RECEPTOR-ASSOCIATED PROTEIN"/>
    <property type="match status" value="1"/>
</dbReference>
<keyword evidence="11" id="KW-0255">Endonuclease</keyword>
<evidence type="ECO:0000313" key="12">
    <source>
        <dbReference type="Proteomes" id="UP000186917"/>
    </source>
</evidence>
<accession>A0A173MQ51</accession>
<keyword evidence="9" id="KW-0472">Membrane</keyword>
<dbReference type="InterPro" id="IPR051547">
    <property type="entry name" value="TDP2-like"/>
</dbReference>
<keyword evidence="8" id="KW-0234">DNA repair</keyword>
<keyword evidence="7" id="KW-0460">Magnesium</keyword>
<dbReference type="CDD" id="cd09084">
    <property type="entry name" value="EEP-2"/>
    <property type="match status" value="1"/>
</dbReference>
<keyword evidence="3" id="KW-0540">Nuclease</keyword>
<dbReference type="PANTHER" id="PTHR15822:SF4">
    <property type="entry name" value="TYROSYL-DNA PHOSPHODIESTERASE 2"/>
    <property type="match status" value="1"/>
</dbReference>
<evidence type="ECO:0000256" key="4">
    <source>
        <dbReference type="ARBA" id="ARBA00022723"/>
    </source>
</evidence>
<dbReference type="RefSeq" id="WP_076376263.1">
    <property type="nucleotide sequence ID" value="NZ_AP017422.1"/>
</dbReference>
<dbReference type="STRING" id="477680.SAMN05421788_1011017"/>
<evidence type="ECO:0000256" key="7">
    <source>
        <dbReference type="ARBA" id="ARBA00022842"/>
    </source>
</evidence>
<feature type="transmembrane region" description="Helical" evidence="9">
    <location>
        <begin position="7"/>
        <end position="29"/>
    </location>
</feature>
<keyword evidence="9" id="KW-0812">Transmembrane</keyword>
<evidence type="ECO:0000259" key="10">
    <source>
        <dbReference type="Pfam" id="PF03372"/>
    </source>
</evidence>
<evidence type="ECO:0000256" key="3">
    <source>
        <dbReference type="ARBA" id="ARBA00022722"/>
    </source>
</evidence>
<dbReference type="Gene3D" id="3.60.10.10">
    <property type="entry name" value="Endonuclease/exonuclease/phosphatase"/>
    <property type="match status" value="1"/>
</dbReference>
<organism evidence="11 12">
    <name type="scientific">Filimonas lacunae</name>
    <dbReference type="NCBI Taxonomy" id="477680"/>
    <lineage>
        <taxon>Bacteria</taxon>
        <taxon>Pseudomonadati</taxon>
        <taxon>Bacteroidota</taxon>
        <taxon>Chitinophagia</taxon>
        <taxon>Chitinophagales</taxon>
        <taxon>Chitinophagaceae</taxon>
        <taxon>Filimonas</taxon>
    </lineage>
</organism>
<dbReference type="GO" id="GO:0046872">
    <property type="term" value="F:metal ion binding"/>
    <property type="evidence" value="ECO:0007669"/>
    <property type="project" value="UniProtKB-KW"/>
</dbReference>
<dbReference type="SUPFAM" id="SSF56219">
    <property type="entry name" value="DNase I-like"/>
    <property type="match status" value="1"/>
</dbReference>
<evidence type="ECO:0000256" key="2">
    <source>
        <dbReference type="ARBA" id="ARBA00001946"/>
    </source>
</evidence>
<evidence type="ECO:0000256" key="6">
    <source>
        <dbReference type="ARBA" id="ARBA00022801"/>
    </source>
</evidence>
<reference evidence="12" key="1">
    <citation type="submission" date="2017-01" db="EMBL/GenBank/DDBJ databases">
        <authorList>
            <person name="Varghese N."/>
            <person name="Submissions S."/>
        </authorList>
    </citation>
    <scope>NUCLEOTIDE SEQUENCE [LARGE SCALE GENOMIC DNA]</scope>
    <source>
        <strain evidence="12">DSM 21054</strain>
    </source>
</reference>
<keyword evidence="6 11" id="KW-0378">Hydrolase</keyword>
<dbReference type="GO" id="GO:0004519">
    <property type="term" value="F:endonuclease activity"/>
    <property type="evidence" value="ECO:0007669"/>
    <property type="project" value="UniProtKB-KW"/>
</dbReference>
<evidence type="ECO:0000256" key="9">
    <source>
        <dbReference type="SAM" id="Phobius"/>
    </source>
</evidence>
<dbReference type="EMBL" id="FTOR01000001">
    <property type="protein sequence ID" value="SIS75502.1"/>
    <property type="molecule type" value="Genomic_DNA"/>
</dbReference>
<dbReference type="GO" id="GO:0006281">
    <property type="term" value="P:DNA repair"/>
    <property type="evidence" value="ECO:0007669"/>
    <property type="project" value="UniProtKB-KW"/>
</dbReference>
<evidence type="ECO:0000256" key="8">
    <source>
        <dbReference type="ARBA" id="ARBA00023204"/>
    </source>
</evidence>
<dbReference type="Pfam" id="PF03372">
    <property type="entry name" value="Exo_endo_phos"/>
    <property type="match status" value="1"/>
</dbReference>
<dbReference type="InterPro" id="IPR005135">
    <property type="entry name" value="Endo/exonuclease/phosphatase"/>
</dbReference>
<protein>
    <submittedName>
        <fullName evidence="11">Metal-dependent hydrolase, endonuclease/exonuclease/phosphatase family</fullName>
    </submittedName>
</protein>
<feature type="transmembrane region" description="Helical" evidence="9">
    <location>
        <begin position="41"/>
        <end position="61"/>
    </location>
</feature>
<name>A0A173MQ51_9BACT</name>
<dbReference type="KEGG" id="fln:FLA_5630"/>
<keyword evidence="4" id="KW-0479">Metal-binding</keyword>
<comment type="cofactor">
    <cofactor evidence="2">
        <name>Mg(2+)</name>
        <dbReference type="ChEBI" id="CHEBI:18420"/>
    </cofactor>
</comment>
<keyword evidence="9" id="KW-1133">Transmembrane helix</keyword>
<proteinExistence type="predicted"/>
<keyword evidence="5" id="KW-0227">DNA damage</keyword>
<keyword evidence="12" id="KW-1185">Reference proteome</keyword>
<keyword evidence="11" id="KW-0269">Exonuclease</keyword>
<dbReference type="GO" id="GO:0004527">
    <property type="term" value="F:exonuclease activity"/>
    <property type="evidence" value="ECO:0007669"/>
    <property type="project" value="UniProtKB-KW"/>
</dbReference>
<dbReference type="Proteomes" id="UP000186917">
    <property type="component" value="Unassembled WGS sequence"/>
</dbReference>
<feature type="domain" description="Endonuclease/exonuclease/phosphatase" evidence="10">
    <location>
        <begin position="104"/>
        <end position="358"/>
    </location>
</feature>
<comment type="cofactor">
    <cofactor evidence="1">
        <name>Mn(2+)</name>
        <dbReference type="ChEBI" id="CHEBI:29035"/>
    </cofactor>
</comment>
<dbReference type="InterPro" id="IPR036691">
    <property type="entry name" value="Endo/exonu/phosph_ase_sf"/>
</dbReference>
<sequence length="369" mass="41509">MKKFLIACYRIGCWVVMPVYILCALSSYLSPSVCFFTDALALAFPFLLLALLVVIITALFCNRRLAVIASLVLLSGFTNISRTIAFHPFAPKTVARNGNTLKVLTWNVFFFLNDHELKNDTIGNKRREMINLIKESDADVLCFQEYLSYFNVKGLVSVHHILDSLGYKYSIFSNDHIYHYNGGTSHIGAILYSRLPISDSGRIAFHNTQEEHAVYADITVNKQKVRVFAAHLSSLGLYNDTTNTSENVYELSYKRKGSIARKIKRTALQHEMEAHMLDSAFSHSPQPVIYCADMNSAPTSYTYATIRGNLQDAFLVKGFGLGQTYDALSPTLRIDVCFASKQLTVEHCEVKRAHLSDHFPVITTFAVTK</sequence>